<dbReference type="PROSITE" id="PS51257">
    <property type="entry name" value="PROKAR_LIPOPROTEIN"/>
    <property type="match status" value="1"/>
</dbReference>
<dbReference type="PANTHER" id="PTHR30290:SF10">
    <property type="entry name" value="PERIPLASMIC OLIGOPEPTIDE-BINDING PROTEIN-RELATED"/>
    <property type="match status" value="1"/>
</dbReference>
<dbReference type="Gene3D" id="3.40.190.10">
    <property type="entry name" value="Periplasmic binding protein-like II"/>
    <property type="match status" value="1"/>
</dbReference>
<dbReference type="EMBL" id="CADCWC010000316">
    <property type="protein sequence ID" value="CAA9543960.1"/>
    <property type="molecule type" value="Genomic_DNA"/>
</dbReference>
<accession>A0A6J4U8L5</accession>
<proteinExistence type="inferred from homology"/>
<keyword evidence="4 6" id="KW-0732">Signal</keyword>
<dbReference type="InterPro" id="IPR030678">
    <property type="entry name" value="Peptide/Ni-bd"/>
</dbReference>
<evidence type="ECO:0000256" key="2">
    <source>
        <dbReference type="ARBA" id="ARBA00005695"/>
    </source>
</evidence>
<evidence type="ECO:0000256" key="5">
    <source>
        <dbReference type="SAM" id="MobiDB-lite"/>
    </source>
</evidence>
<comment type="similarity">
    <text evidence="2">Belongs to the bacterial solute-binding protein 5 family.</text>
</comment>
<dbReference type="GO" id="GO:1904680">
    <property type="term" value="F:peptide transmembrane transporter activity"/>
    <property type="evidence" value="ECO:0007669"/>
    <property type="project" value="TreeGrafter"/>
</dbReference>
<evidence type="ECO:0000256" key="3">
    <source>
        <dbReference type="ARBA" id="ARBA00022448"/>
    </source>
</evidence>
<keyword evidence="3" id="KW-0813">Transport</keyword>
<evidence type="ECO:0000313" key="8">
    <source>
        <dbReference type="EMBL" id="CAA9543960.1"/>
    </source>
</evidence>
<feature type="signal peptide" evidence="6">
    <location>
        <begin position="1"/>
        <end position="18"/>
    </location>
</feature>
<comment type="subcellular location">
    <subcellularLocation>
        <location evidence="1">Cell envelope</location>
    </subcellularLocation>
</comment>
<feature type="chain" id="PRO_5039114865" evidence="6">
    <location>
        <begin position="19"/>
        <end position="554"/>
    </location>
</feature>
<organism evidence="8">
    <name type="scientific">uncultured Thermoleophilia bacterium</name>
    <dbReference type="NCBI Taxonomy" id="1497501"/>
    <lineage>
        <taxon>Bacteria</taxon>
        <taxon>Bacillati</taxon>
        <taxon>Actinomycetota</taxon>
        <taxon>Thermoleophilia</taxon>
        <taxon>environmental samples</taxon>
    </lineage>
</organism>
<name>A0A6J4U8L5_9ACTN</name>
<dbReference type="AlphaFoldDB" id="A0A6J4U8L5"/>
<dbReference type="PIRSF" id="PIRSF002741">
    <property type="entry name" value="MppA"/>
    <property type="match status" value="1"/>
</dbReference>
<feature type="region of interest" description="Disordered" evidence="5">
    <location>
        <begin position="22"/>
        <end position="42"/>
    </location>
</feature>
<dbReference type="CDD" id="cd08512">
    <property type="entry name" value="PBP2_NikA_DppA_OppA_like_7"/>
    <property type="match status" value="1"/>
</dbReference>
<evidence type="ECO:0000256" key="1">
    <source>
        <dbReference type="ARBA" id="ARBA00004196"/>
    </source>
</evidence>
<dbReference type="PANTHER" id="PTHR30290">
    <property type="entry name" value="PERIPLASMIC BINDING COMPONENT OF ABC TRANSPORTER"/>
    <property type="match status" value="1"/>
</dbReference>
<dbReference type="GO" id="GO:0042597">
    <property type="term" value="C:periplasmic space"/>
    <property type="evidence" value="ECO:0007669"/>
    <property type="project" value="UniProtKB-ARBA"/>
</dbReference>
<dbReference type="InterPro" id="IPR039424">
    <property type="entry name" value="SBP_5"/>
</dbReference>
<dbReference type="GO" id="GO:0043190">
    <property type="term" value="C:ATP-binding cassette (ABC) transporter complex"/>
    <property type="evidence" value="ECO:0007669"/>
    <property type="project" value="InterPro"/>
</dbReference>
<dbReference type="Gene3D" id="3.10.105.10">
    <property type="entry name" value="Dipeptide-binding Protein, Domain 3"/>
    <property type="match status" value="1"/>
</dbReference>
<dbReference type="Pfam" id="PF00496">
    <property type="entry name" value="SBP_bac_5"/>
    <property type="match status" value="1"/>
</dbReference>
<dbReference type="InterPro" id="IPR000914">
    <property type="entry name" value="SBP_5_dom"/>
</dbReference>
<evidence type="ECO:0000256" key="4">
    <source>
        <dbReference type="ARBA" id="ARBA00022729"/>
    </source>
</evidence>
<feature type="domain" description="Solute-binding protein family 5" evidence="7">
    <location>
        <begin position="105"/>
        <end position="466"/>
    </location>
</feature>
<dbReference type="Gene3D" id="3.90.76.10">
    <property type="entry name" value="Dipeptide-binding Protein, Domain 1"/>
    <property type="match status" value="1"/>
</dbReference>
<dbReference type="GO" id="GO:0030313">
    <property type="term" value="C:cell envelope"/>
    <property type="evidence" value="ECO:0007669"/>
    <property type="project" value="UniProtKB-SubCell"/>
</dbReference>
<reference evidence="8" key="1">
    <citation type="submission" date="2020-02" db="EMBL/GenBank/DDBJ databases">
        <authorList>
            <person name="Meier V. D."/>
        </authorList>
    </citation>
    <scope>NUCLEOTIDE SEQUENCE</scope>
    <source>
        <strain evidence="8">AVDCRST_MAG79</strain>
    </source>
</reference>
<evidence type="ECO:0000259" key="7">
    <source>
        <dbReference type="Pfam" id="PF00496"/>
    </source>
</evidence>
<evidence type="ECO:0000256" key="6">
    <source>
        <dbReference type="SAM" id="SignalP"/>
    </source>
</evidence>
<feature type="compositionally biased region" description="Low complexity" evidence="5">
    <location>
        <begin position="26"/>
        <end position="42"/>
    </location>
</feature>
<protein>
    <submittedName>
        <fullName evidence="8">Oligopeptide ABC transporter, periplasmic oligopeptide-binding protein OppA</fullName>
    </submittedName>
</protein>
<gene>
    <name evidence="8" type="ORF">AVDCRST_MAG79-2117</name>
</gene>
<dbReference type="GO" id="GO:0015833">
    <property type="term" value="P:peptide transport"/>
    <property type="evidence" value="ECO:0007669"/>
    <property type="project" value="TreeGrafter"/>
</dbReference>
<dbReference type="SUPFAM" id="SSF53850">
    <property type="entry name" value="Periplasmic binding protein-like II"/>
    <property type="match status" value="1"/>
</dbReference>
<sequence length="554" mass="59784">MRRYQGIAVALLAALAAAGCGETKQPAGAPPGSTGADGAAAATSAASASGEAAPSGNAPTDATFTYANGNNIVTDFDPATSYSNEVIALNNVYEQLTRYDAETKTVKPLLADSWTSTADGKSWTFRLHPGVTFHTGKPVTAAAAKAAIERTIKLKGGAAYIWDAVETIQAPDDATLTFKLKYAAPIDLISSSTYAAFIYDTTAAGDGDLKKWFGQAKDAGTGPYVVGAWKKGDQNELRLEQFPDYWRGWEGAHYKHVLFQYVPEETTRRQLLDSGQASMADRLSPQLFAEAKDQGRLATAERPSFQNLIAFLNTSHGPLKDVRVRQAVSKAIDYEGIVAVLKGSAVPASGLIPEGLLGYKEGLAQAKDLDAAKTLMGQAGYGEGKRAKLLLTISNGDADQRVVATLLKSNLAEIGIDVTVQPLEWQTQWDKAKSTDPTKRQDIFVMYWWPDYADPFSWFVNLFKSADPPFFNVSYLVDPAIDKQIDALPSLTATDREAAQASYEAIQTRLLEQAVAVPLYVVNYQRVLQKNVSGYVDNPAYANVAFVYDLTPTG</sequence>